<dbReference type="InterPro" id="IPR032675">
    <property type="entry name" value="LRR_dom_sf"/>
</dbReference>
<dbReference type="EnsemblPlants" id="AET2Gv21303200.3">
    <property type="protein sequence ID" value="AET2Gv21303200.3"/>
    <property type="gene ID" value="AET2Gv21303200"/>
</dbReference>
<evidence type="ECO:0000313" key="2">
    <source>
        <dbReference type="Proteomes" id="UP000015105"/>
    </source>
</evidence>
<proteinExistence type="predicted"/>
<protein>
    <submittedName>
        <fullName evidence="1">Uncharacterized protein</fullName>
    </submittedName>
</protein>
<sequence>MLTSVPTKKFGDFHFLEELDVRYCPNIRLQRLVSPSLKNLSLRDSVLFYKIDCCSLTDFRLHCSSGTSIQLQMWSLPSLRELTIRCSSLTSIGGSITALSSLNVLSISFCSINCQPLTIS</sequence>
<reference evidence="1" key="4">
    <citation type="submission" date="2019-03" db="UniProtKB">
        <authorList>
            <consortium name="EnsemblPlants"/>
        </authorList>
    </citation>
    <scope>IDENTIFICATION</scope>
</reference>
<reference evidence="1" key="3">
    <citation type="journal article" date="2017" name="Nature">
        <title>Genome sequence of the progenitor of the wheat D genome Aegilops tauschii.</title>
        <authorList>
            <person name="Luo M.C."/>
            <person name="Gu Y.Q."/>
            <person name="Puiu D."/>
            <person name="Wang H."/>
            <person name="Twardziok S.O."/>
            <person name="Deal K.R."/>
            <person name="Huo N."/>
            <person name="Zhu T."/>
            <person name="Wang L."/>
            <person name="Wang Y."/>
            <person name="McGuire P.E."/>
            <person name="Liu S."/>
            <person name="Long H."/>
            <person name="Ramasamy R.K."/>
            <person name="Rodriguez J.C."/>
            <person name="Van S.L."/>
            <person name="Yuan L."/>
            <person name="Wang Z."/>
            <person name="Xia Z."/>
            <person name="Xiao L."/>
            <person name="Anderson O.D."/>
            <person name="Ouyang S."/>
            <person name="Liang Y."/>
            <person name="Zimin A.V."/>
            <person name="Pertea G."/>
            <person name="Qi P."/>
            <person name="Bennetzen J.L."/>
            <person name="Dai X."/>
            <person name="Dawson M.W."/>
            <person name="Muller H.G."/>
            <person name="Kugler K."/>
            <person name="Rivarola-Duarte L."/>
            <person name="Spannagl M."/>
            <person name="Mayer K.F.X."/>
            <person name="Lu F.H."/>
            <person name="Bevan M.W."/>
            <person name="Leroy P."/>
            <person name="Li P."/>
            <person name="You F.M."/>
            <person name="Sun Q."/>
            <person name="Liu Z."/>
            <person name="Lyons E."/>
            <person name="Wicker T."/>
            <person name="Salzberg S.L."/>
            <person name="Devos K.M."/>
            <person name="Dvorak J."/>
        </authorList>
    </citation>
    <scope>NUCLEOTIDE SEQUENCE [LARGE SCALE GENOMIC DNA]</scope>
    <source>
        <strain evidence="1">cv. AL8/78</strain>
    </source>
</reference>
<dbReference type="Proteomes" id="UP000015105">
    <property type="component" value="Chromosome 2D"/>
</dbReference>
<dbReference type="SUPFAM" id="SSF52058">
    <property type="entry name" value="L domain-like"/>
    <property type="match status" value="1"/>
</dbReference>
<organism evidence="1 2">
    <name type="scientific">Aegilops tauschii subsp. strangulata</name>
    <name type="common">Goatgrass</name>
    <dbReference type="NCBI Taxonomy" id="200361"/>
    <lineage>
        <taxon>Eukaryota</taxon>
        <taxon>Viridiplantae</taxon>
        <taxon>Streptophyta</taxon>
        <taxon>Embryophyta</taxon>
        <taxon>Tracheophyta</taxon>
        <taxon>Spermatophyta</taxon>
        <taxon>Magnoliopsida</taxon>
        <taxon>Liliopsida</taxon>
        <taxon>Poales</taxon>
        <taxon>Poaceae</taxon>
        <taxon>BOP clade</taxon>
        <taxon>Pooideae</taxon>
        <taxon>Triticodae</taxon>
        <taxon>Triticeae</taxon>
        <taxon>Triticinae</taxon>
        <taxon>Aegilops</taxon>
    </lineage>
</organism>
<keyword evidence="2" id="KW-1185">Reference proteome</keyword>
<accession>A0A453DM05</accession>
<name>A0A453DM05_AEGTS</name>
<dbReference type="Gramene" id="AET2Gv21303200.3">
    <property type="protein sequence ID" value="AET2Gv21303200.3"/>
    <property type="gene ID" value="AET2Gv21303200"/>
</dbReference>
<reference evidence="1" key="5">
    <citation type="journal article" date="2021" name="G3 (Bethesda)">
        <title>Aegilops tauschii genome assembly Aet v5.0 features greater sequence contiguity and improved annotation.</title>
        <authorList>
            <person name="Wang L."/>
            <person name="Zhu T."/>
            <person name="Rodriguez J.C."/>
            <person name="Deal K.R."/>
            <person name="Dubcovsky J."/>
            <person name="McGuire P.E."/>
            <person name="Lux T."/>
            <person name="Spannagl M."/>
            <person name="Mayer K.F.X."/>
            <person name="Baldrich P."/>
            <person name="Meyers B.C."/>
            <person name="Huo N."/>
            <person name="Gu Y.Q."/>
            <person name="Zhou H."/>
            <person name="Devos K.M."/>
            <person name="Bennetzen J.L."/>
            <person name="Unver T."/>
            <person name="Budak H."/>
            <person name="Gulick P.J."/>
            <person name="Galiba G."/>
            <person name="Kalapos B."/>
            <person name="Nelson D.R."/>
            <person name="Li P."/>
            <person name="You F.M."/>
            <person name="Luo M.C."/>
            <person name="Dvorak J."/>
        </authorList>
    </citation>
    <scope>NUCLEOTIDE SEQUENCE [LARGE SCALE GENOMIC DNA]</scope>
    <source>
        <strain evidence="1">cv. AL8/78</strain>
    </source>
</reference>
<dbReference type="Gene3D" id="3.80.10.10">
    <property type="entry name" value="Ribonuclease Inhibitor"/>
    <property type="match status" value="1"/>
</dbReference>
<dbReference type="AlphaFoldDB" id="A0A453DM05"/>
<reference evidence="2" key="1">
    <citation type="journal article" date="2014" name="Science">
        <title>Ancient hybridizations among the ancestral genomes of bread wheat.</title>
        <authorList>
            <consortium name="International Wheat Genome Sequencing Consortium,"/>
            <person name="Marcussen T."/>
            <person name="Sandve S.R."/>
            <person name="Heier L."/>
            <person name="Spannagl M."/>
            <person name="Pfeifer M."/>
            <person name="Jakobsen K.S."/>
            <person name="Wulff B.B."/>
            <person name="Steuernagel B."/>
            <person name="Mayer K.F."/>
            <person name="Olsen O.A."/>
        </authorList>
    </citation>
    <scope>NUCLEOTIDE SEQUENCE [LARGE SCALE GENOMIC DNA]</scope>
    <source>
        <strain evidence="2">cv. AL8/78</strain>
    </source>
</reference>
<evidence type="ECO:0000313" key="1">
    <source>
        <dbReference type="EnsemblPlants" id="AET2Gv21303200.3"/>
    </source>
</evidence>
<reference evidence="2" key="2">
    <citation type="journal article" date="2017" name="Nat. Plants">
        <title>The Aegilops tauschii genome reveals multiple impacts of transposons.</title>
        <authorList>
            <person name="Zhao G."/>
            <person name="Zou C."/>
            <person name="Li K."/>
            <person name="Wang K."/>
            <person name="Li T."/>
            <person name="Gao L."/>
            <person name="Zhang X."/>
            <person name="Wang H."/>
            <person name="Yang Z."/>
            <person name="Liu X."/>
            <person name="Jiang W."/>
            <person name="Mao L."/>
            <person name="Kong X."/>
            <person name="Jiao Y."/>
            <person name="Jia J."/>
        </authorList>
    </citation>
    <scope>NUCLEOTIDE SEQUENCE [LARGE SCALE GENOMIC DNA]</scope>
    <source>
        <strain evidence="2">cv. AL8/78</strain>
    </source>
</reference>